<dbReference type="Gene3D" id="3.90.180.10">
    <property type="entry name" value="Medium-chain alcohol dehydrogenases, catalytic domain"/>
    <property type="match status" value="1"/>
</dbReference>
<dbReference type="PANTHER" id="PTHR45348:SF2">
    <property type="entry name" value="ZINC-TYPE ALCOHOL DEHYDROGENASE-LIKE PROTEIN C2E1P3.01"/>
    <property type="match status" value="1"/>
</dbReference>
<dbReference type="SUPFAM" id="SSF50129">
    <property type="entry name" value="GroES-like"/>
    <property type="match status" value="1"/>
</dbReference>
<accession>A0ABP0EDA2</accession>
<dbReference type="InterPro" id="IPR020843">
    <property type="entry name" value="ER"/>
</dbReference>
<dbReference type="Pfam" id="PF08240">
    <property type="entry name" value="ADH_N"/>
    <property type="match status" value="1"/>
</dbReference>
<sequence>MSTNTAAIATGSTDKNLTTIANVAIPIVPKDGLLVKGVAYATNPTDWKHLVYKMGGKGVRLGSDAAGIVEEVGSNVQDFKKGDYVSTFMRGNINDNNGAFSDYFIAEPNTTIKYNKQSFNNEALKVGKSPSDKLNTFEGAASVTLGLATIGVSLGHHLAIPTDKSVNAGKFILIWGGATATGFLAIQVAKLVYGLKVITTASKKHNESLSSIGADYVFDYNDAEVVNQIKKVGGSNIKYGLDCVSNQETFQALYDATSETSEVNLDNLLCLGAKDIKTDPSRKVKYGDTMVYVVDGNDTQFAGIPVKSSPELVSDYRKFWKNLLPPVMDQIVSTKLRVLKPGFESVEEAFSLLRENKVSCEKIVFRS</sequence>
<dbReference type="EMBL" id="OZ004255">
    <property type="protein sequence ID" value="CAK7901575.1"/>
    <property type="molecule type" value="Genomic_DNA"/>
</dbReference>
<evidence type="ECO:0000313" key="2">
    <source>
        <dbReference type="EMBL" id="CAK7901575.1"/>
    </source>
</evidence>
<dbReference type="CDD" id="cd08249">
    <property type="entry name" value="enoyl_reductase_like"/>
    <property type="match status" value="1"/>
</dbReference>
<feature type="domain" description="Enoyl reductase (ER)" evidence="1">
    <location>
        <begin position="2"/>
        <end position="365"/>
    </location>
</feature>
<reference evidence="2 3" key="1">
    <citation type="submission" date="2024-01" db="EMBL/GenBank/DDBJ databases">
        <authorList>
            <consortium name="Genoscope - CEA"/>
            <person name="William W."/>
        </authorList>
    </citation>
    <scope>NUCLEOTIDE SEQUENCE [LARGE SCALE GENOMIC DNA]</scope>
    <source>
        <strain evidence="2 3">29B2s-10</strain>
    </source>
</reference>
<name>A0ABP0EDA2_9ASCO</name>
<dbReference type="SMART" id="SM00829">
    <property type="entry name" value="PKS_ER"/>
    <property type="match status" value="1"/>
</dbReference>
<dbReference type="SUPFAM" id="SSF51735">
    <property type="entry name" value="NAD(P)-binding Rossmann-fold domains"/>
    <property type="match status" value="1"/>
</dbReference>
<organism evidence="2 3">
    <name type="scientific">[Candida] anglica</name>
    <dbReference type="NCBI Taxonomy" id="148631"/>
    <lineage>
        <taxon>Eukaryota</taxon>
        <taxon>Fungi</taxon>
        <taxon>Dikarya</taxon>
        <taxon>Ascomycota</taxon>
        <taxon>Saccharomycotina</taxon>
        <taxon>Pichiomycetes</taxon>
        <taxon>Debaryomycetaceae</taxon>
        <taxon>Kurtzmaniella</taxon>
    </lineage>
</organism>
<dbReference type="InterPro" id="IPR013154">
    <property type="entry name" value="ADH-like_N"/>
</dbReference>
<evidence type="ECO:0000313" key="3">
    <source>
        <dbReference type="Proteomes" id="UP001497600"/>
    </source>
</evidence>
<dbReference type="InterPro" id="IPR036291">
    <property type="entry name" value="NAD(P)-bd_dom_sf"/>
</dbReference>
<proteinExistence type="predicted"/>
<dbReference type="Proteomes" id="UP001497600">
    <property type="component" value="Chromosome C"/>
</dbReference>
<protein>
    <recommendedName>
        <fullName evidence="1">Enoyl reductase (ER) domain-containing protein</fullName>
    </recommendedName>
</protein>
<dbReference type="PANTHER" id="PTHR45348">
    <property type="entry name" value="HYPOTHETICAL OXIDOREDUCTASE (EUROFUNG)"/>
    <property type="match status" value="1"/>
</dbReference>
<dbReference type="Gene3D" id="3.40.50.720">
    <property type="entry name" value="NAD(P)-binding Rossmann-like Domain"/>
    <property type="match status" value="1"/>
</dbReference>
<evidence type="ECO:0000259" key="1">
    <source>
        <dbReference type="SMART" id="SM00829"/>
    </source>
</evidence>
<dbReference type="InterPro" id="IPR011032">
    <property type="entry name" value="GroES-like_sf"/>
</dbReference>
<keyword evidence="3" id="KW-1185">Reference proteome</keyword>
<dbReference type="InterPro" id="IPR013149">
    <property type="entry name" value="ADH-like_C"/>
</dbReference>
<dbReference type="InterPro" id="IPR047122">
    <property type="entry name" value="Trans-enoyl_RdTase-like"/>
</dbReference>
<gene>
    <name evidence="2" type="ORF">CAAN4_C12618</name>
</gene>
<dbReference type="Pfam" id="PF00107">
    <property type="entry name" value="ADH_zinc_N"/>
    <property type="match status" value="1"/>
</dbReference>